<dbReference type="AlphaFoldDB" id="A0A8H3IGQ5"/>
<accession>A0A8H3IGQ5</accession>
<feature type="signal peptide" evidence="2">
    <location>
        <begin position="1"/>
        <end position="18"/>
    </location>
</feature>
<keyword evidence="2" id="KW-0732">Signal</keyword>
<feature type="compositionally biased region" description="Low complexity" evidence="1">
    <location>
        <begin position="220"/>
        <end position="236"/>
    </location>
</feature>
<feature type="compositionally biased region" description="Low complexity" evidence="1">
    <location>
        <begin position="81"/>
        <end position="95"/>
    </location>
</feature>
<dbReference type="Proteomes" id="UP000664169">
    <property type="component" value="Unassembled WGS sequence"/>
</dbReference>
<organism evidence="3 4">
    <name type="scientific">Gomphillus americanus</name>
    <dbReference type="NCBI Taxonomy" id="1940652"/>
    <lineage>
        <taxon>Eukaryota</taxon>
        <taxon>Fungi</taxon>
        <taxon>Dikarya</taxon>
        <taxon>Ascomycota</taxon>
        <taxon>Pezizomycotina</taxon>
        <taxon>Lecanoromycetes</taxon>
        <taxon>OSLEUM clade</taxon>
        <taxon>Ostropomycetidae</taxon>
        <taxon>Ostropales</taxon>
        <taxon>Graphidaceae</taxon>
        <taxon>Gomphilloideae</taxon>
        <taxon>Gomphillus</taxon>
    </lineage>
</organism>
<feature type="compositionally biased region" description="Polar residues" evidence="1">
    <location>
        <begin position="183"/>
        <end position="198"/>
    </location>
</feature>
<evidence type="ECO:0000256" key="1">
    <source>
        <dbReference type="SAM" id="MobiDB-lite"/>
    </source>
</evidence>
<feature type="region of interest" description="Disordered" evidence="1">
    <location>
        <begin position="73"/>
        <end position="241"/>
    </location>
</feature>
<gene>
    <name evidence="3" type="ORF">GOMPHAMPRED_002003</name>
</gene>
<evidence type="ECO:0000313" key="4">
    <source>
        <dbReference type="Proteomes" id="UP000664169"/>
    </source>
</evidence>
<keyword evidence="4" id="KW-1185">Reference proteome</keyword>
<name>A0A8H3IGQ5_9LECA</name>
<protein>
    <submittedName>
        <fullName evidence="3">Uncharacterized protein</fullName>
    </submittedName>
</protein>
<proteinExistence type="predicted"/>
<feature type="chain" id="PRO_5034426163" evidence="2">
    <location>
        <begin position="19"/>
        <end position="266"/>
    </location>
</feature>
<sequence length="266" mass="28313">MKFFCLSTFIPLLVSVQAFSDAHNINGEELFTRNYDGLVSFKARDLASIQQLRLVTRATRQAQPNHLVKRGGCVGKACMKPRPSGDQQPRQQSPSGRPPSPGPSRQGGGGSSSSNGGQVSIPRLNAYRPEQRQASPGRSSSSSSPRRSSSSEYLVSGADVRWGSLARDSPSWDATRPRRASSHAAQAFTSSLRNNQTPPTSPFAEHGSGERIGVGHPTTRAGSRSGADSASPPDSGQTSGAVSINDMLFIDDHANARALSALWIEE</sequence>
<reference evidence="3" key="1">
    <citation type="submission" date="2021-03" db="EMBL/GenBank/DDBJ databases">
        <authorList>
            <person name="Tagirdzhanova G."/>
        </authorList>
    </citation>
    <scope>NUCLEOTIDE SEQUENCE</scope>
</reference>
<comment type="caution">
    <text evidence="3">The sequence shown here is derived from an EMBL/GenBank/DDBJ whole genome shotgun (WGS) entry which is preliminary data.</text>
</comment>
<dbReference type="EMBL" id="CAJPDQ010000015">
    <property type="protein sequence ID" value="CAF9920185.1"/>
    <property type="molecule type" value="Genomic_DNA"/>
</dbReference>
<evidence type="ECO:0000256" key="2">
    <source>
        <dbReference type="SAM" id="SignalP"/>
    </source>
</evidence>
<evidence type="ECO:0000313" key="3">
    <source>
        <dbReference type="EMBL" id="CAF9920185.1"/>
    </source>
</evidence>
<feature type="compositionally biased region" description="Low complexity" evidence="1">
    <location>
        <begin position="135"/>
        <end position="151"/>
    </location>
</feature>